<keyword evidence="2" id="KW-1185">Reference proteome</keyword>
<organism evidence="1 2">
    <name type="scientific">Deinococcus multiflagellatus</name>
    <dbReference type="NCBI Taxonomy" id="1656887"/>
    <lineage>
        <taxon>Bacteria</taxon>
        <taxon>Thermotogati</taxon>
        <taxon>Deinococcota</taxon>
        <taxon>Deinococci</taxon>
        <taxon>Deinococcales</taxon>
        <taxon>Deinococcaceae</taxon>
        <taxon>Deinococcus</taxon>
    </lineage>
</organism>
<protein>
    <submittedName>
        <fullName evidence="1">Uncharacterized protein</fullName>
    </submittedName>
</protein>
<sequence length="61" mass="6653">MTAPDDLALDLRSLQAEADEELNCHGPEAPGAQQRLQALTRPALPRPLDMETVLRIFGADL</sequence>
<dbReference type="Proteomes" id="UP001596317">
    <property type="component" value="Unassembled WGS sequence"/>
</dbReference>
<evidence type="ECO:0000313" key="1">
    <source>
        <dbReference type="EMBL" id="MFC6663098.1"/>
    </source>
</evidence>
<dbReference type="RefSeq" id="WP_224611981.1">
    <property type="nucleotide sequence ID" value="NZ_JAIQXV010000022.1"/>
</dbReference>
<gene>
    <name evidence="1" type="ORF">ACFP90_23925</name>
</gene>
<dbReference type="EMBL" id="JBHSWB010000002">
    <property type="protein sequence ID" value="MFC6663098.1"/>
    <property type="molecule type" value="Genomic_DNA"/>
</dbReference>
<accession>A0ABW1ZRE3</accession>
<name>A0ABW1ZRE3_9DEIO</name>
<evidence type="ECO:0000313" key="2">
    <source>
        <dbReference type="Proteomes" id="UP001596317"/>
    </source>
</evidence>
<comment type="caution">
    <text evidence="1">The sequence shown here is derived from an EMBL/GenBank/DDBJ whole genome shotgun (WGS) entry which is preliminary data.</text>
</comment>
<reference evidence="2" key="1">
    <citation type="journal article" date="2019" name="Int. J. Syst. Evol. Microbiol.">
        <title>The Global Catalogue of Microorganisms (GCM) 10K type strain sequencing project: providing services to taxonomists for standard genome sequencing and annotation.</title>
        <authorList>
            <consortium name="The Broad Institute Genomics Platform"/>
            <consortium name="The Broad Institute Genome Sequencing Center for Infectious Disease"/>
            <person name="Wu L."/>
            <person name="Ma J."/>
        </authorList>
    </citation>
    <scope>NUCLEOTIDE SEQUENCE [LARGE SCALE GENOMIC DNA]</scope>
    <source>
        <strain evidence="2">CCUG 63830</strain>
    </source>
</reference>
<proteinExistence type="predicted"/>